<dbReference type="OrthoDB" id="3056701at2759"/>
<reference evidence="3" key="1">
    <citation type="journal article" date="2019" name="Environ. Microbiol.">
        <title>Fungal ecological strategies reflected in gene transcription - a case study of two litter decomposers.</title>
        <authorList>
            <person name="Barbi F."/>
            <person name="Kohler A."/>
            <person name="Barry K."/>
            <person name="Baskaran P."/>
            <person name="Daum C."/>
            <person name="Fauchery L."/>
            <person name="Ihrmark K."/>
            <person name="Kuo A."/>
            <person name="LaButti K."/>
            <person name="Lipzen A."/>
            <person name="Morin E."/>
            <person name="Grigoriev I.V."/>
            <person name="Henrissat B."/>
            <person name="Lindahl B."/>
            <person name="Martin F."/>
        </authorList>
    </citation>
    <scope>NUCLEOTIDE SEQUENCE</scope>
    <source>
        <strain evidence="3">JB14</strain>
    </source>
</reference>
<evidence type="ECO:0000313" key="4">
    <source>
        <dbReference type="Proteomes" id="UP000799118"/>
    </source>
</evidence>
<sequence length="268" mass="30331">MKQSHSGSNSTDPREEESYRKVHVVSRHSEDSQRIIADLEKEIEVLQKQDKIRHEAMKKAEKDLLKKQTDLDQSIEEVMVHSSPKIGVLAIPVLTLSQDWVPKAIVESHNKCDSAYRLLRKANLQLIELQQKLGVPRSISFTEYEPDKNTAHEDVDTTTDISILLGQELIKSKNLYKQKIAALEGKVAFLEDELVKLRATHASCSQAETGSVASADAEAEGLHSMTLETEERTSLHEVEQKHKPELSACSQDETGLFLQAWTPKWRVW</sequence>
<name>A0A6A4GN04_9AGAR</name>
<protein>
    <submittedName>
        <fullName evidence="3">Uncharacterized protein</fullName>
    </submittedName>
</protein>
<dbReference type="AlphaFoldDB" id="A0A6A4GN04"/>
<evidence type="ECO:0000256" key="1">
    <source>
        <dbReference type="SAM" id="Coils"/>
    </source>
</evidence>
<dbReference type="Proteomes" id="UP000799118">
    <property type="component" value="Unassembled WGS sequence"/>
</dbReference>
<feature type="region of interest" description="Disordered" evidence="2">
    <location>
        <begin position="1"/>
        <end position="31"/>
    </location>
</feature>
<organism evidence="3 4">
    <name type="scientific">Gymnopus androsaceus JB14</name>
    <dbReference type="NCBI Taxonomy" id="1447944"/>
    <lineage>
        <taxon>Eukaryota</taxon>
        <taxon>Fungi</taxon>
        <taxon>Dikarya</taxon>
        <taxon>Basidiomycota</taxon>
        <taxon>Agaricomycotina</taxon>
        <taxon>Agaricomycetes</taxon>
        <taxon>Agaricomycetidae</taxon>
        <taxon>Agaricales</taxon>
        <taxon>Marasmiineae</taxon>
        <taxon>Omphalotaceae</taxon>
        <taxon>Gymnopus</taxon>
    </lineage>
</organism>
<evidence type="ECO:0000313" key="3">
    <source>
        <dbReference type="EMBL" id="KAE9386948.1"/>
    </source>
</evidence>
<gene>
    <name evidence="3" type="ORF">BT96DRAFT_1005586</name>
</gene>
<keyword evidence="4" id="KW-1185">Reference proteome</keyword>
<feature type="coiled-coil region" evidence="1">
    <location>
        <begin position="173"/>
        <end position="200"/>
    </location>
</feature>
<dbReference type="EMBL" id="ML769835">
    <property type="protein sequence ID" value="KAE9386948.1"/>
    <property type="molecule type" value="Genomic_DNA"/>
</dbReference>
<keyword evidence="1" id="KW-0175">Coiled coil</keyword>
<evidence type="ECO:0000256" key="2">
    <source>
        <dbReference type="SAM" id="MobiDB-lite"/>
    </source>
</evidence>
<proteinExistence type="predicted"/>
<accession>A0A6A4GN04</accession>
<feature type="compositionally biased region" description="Polar residues" evidence="2">
    <location>
        <begin position="1"/>
        <end position="11"/>
    </location>
</feature>